<organism evidence="4 5">
    <name type="scientific">Streptomyces solicavernae</name>
    <dbReference type="NCBI Taxonomy" id="3043614"/>
    <lineage>
        <taxon>Bacteria</taxon>
        <taxon>Bacillati</taxon>
        <taxon>Actinomycetota</taxon>
        <taxon>Actinomycetes</taxon>
        <taxon>Kitasatosporales</taxon>
        <taxon>Streptomycetaceae</taxon>
        <taxon>Streptomyces</taxon>
    </lineage>
</organism>
<evidence type="ECO:0000256" key="1">
    <source>
        <dbReference type="SAM" id="Coils"/>
    </source>
</evidence>
<feature type="compositionally biased region" description="Polar residues" evidence="2">
    <location>
        <begin position="432"/>
        <end position="442"/>
    </location>
</feature>
<dbReference type="SUPFAM" id="SSF140453">
    <property type="entry name" value="EsxAB dimer-like"/>
    <property type="match status" value="1"/>
</dbReference>
<dbReference type="Pfam" id="PF25547">
    <property type="entry name" value="WXG100_2"/>
    <property type="match status" value="1"/>
</dbReference>
<feature type="domain" description="Outer membrane channel protein CpnT-like N-terminal" evidence="3">
    <location>
        <begin position="8"/>
        <end position="148"/>
    </location>
</feature>
<proteinExistence type="predicted"/>
<protein>
    <submittedName>
        <fullName evidence="4">WXG100 family type VII secretion target</fullName>
    </submittedName>
</protein>
<gene>
    <name evidence="4" type="ORF">QIS99_19155</name>
</gene>
<feature type="compositionally biased region" description="Gly residues" evidence="2">
    <location>
        <begin position="306"/>
        <end position="368"/>
    </location>
</feature>
<dbReference type="InterPro" id="IPR057746">
    <property type="entry name" value="CpnT-like_N"/>
</dbReference>
<feature type="compositionally biased region" description="Basic and acidic residues" evidence="2">
    <location>
        <begin position="382"/>
        <end position="392"/>
    </location>
</feature>
<evidence type="ECO:0000256" key="2">
    <source>
        <dbReference type="SAM" id="MobiDB-lite"/>
    </source>
</evidence>
<dbReference type="Proteomes" id="UP001224661">
    <property type="component" value="Unassembled WGS sequence"/>
</dbReference>
<dbReference type="RefSeq" id="WP_282514765.1">
    <property type="nucleotide sequence ID" value="NZ_JASCIR010000016.1"/>
</dbReference>
<accession>A0ABT6RVE0</accession>
<dbReference type="InterPro" id="IPR036689">
    <property type="entry name" value="ESAT-6-like_sf"/>
</dbReference>
<keyword evidence="1" id="KW-0175">Coiled coil</keyword>
<name>A0ABT6RVE0_9ACTN</name>
<evidence type="ECO:0000313" key="5">
    <source>
        <dbReference type="Proteomes" id="UP001224661"/>
    </source>
</evidence>
<dbReference type="Gene3D" id="1.10.287.1060">
    <property type="entry name" value="ESAT-6-like"/>
    <property type="match status" value="1"/>
</dbReference>
<comment type="caution">
    <text evidence="4">The sequence shown here is derived from an EMBL/GenBank/DDBJ whole genome shotgun (WGS) entry which is preliminary data.</text>
</comment>
<dbReference type="EMBL" id="JASCIR010000016">
    <property type="protein sequence ID" value="MDI3388305.1"/>
    <property type="molecule type" value="Genomic_DNA"/>
</dbReference>
<evidence type="ECO:0000259" key="3">
    <source>
        <dbReference type="Pfam" id="PF25547"/>
    </source>
</evidence>
<reference evidence="4 5" key="1">
    <citation type="submission" date="2023-05" db="EMBL/GenBank/DDBJ databases">
        <title>Draft genome sequence of Streptomyces sp. B-S-A8 isolated from a cave soil in Thailand.</title>
        <authorList>
            <person name="Chamroensaksri N."/>
            <person name="Muangham S."/>
        </authorList>
    </citation>
    <scope>NUCLEOTIDE SEQUENCE [LARGE SCALE GENOMIC DNA]</scope>
    <source>
        <strain evidence="4 5">B-S-A8</strain>
    </source>
</reference>
<feature type="compositionally biased region" description="Gly residues" evidence="2">
    <location>
        <begin position="289"/>
        <end position="298"/>
    </location>
</feature>
<evidence type="ECO:0000313" key="4">
    <source>
        <dbReference type="EMBL" id="MDI3388305.1"/>
    </source>
</evidence>
<keyword evidence="5" id="KW-1185">Reference proteome</keyword>
<feature type="region of interest" description="Disordered" evidence="2">
    <location>
        <begin position="289"/>
        <end position="442"/>
    </location>
</feature>
<feature type="coiled-coil region" evidence="1">
    <location>
        <begin position="86"/>
        <end position="113"/>
    </location>
</feature>
<sequence>MSDESVAEKVYEAGLELVNPGGEPDVLRDAAKAWGDMGEALDKFVVHVDKAVREATGSQWYGPAADAFLLHWGEIKKSVEEAQPSFEEAKKGLNEAADKIEEINDEIHQIYLEIGVTIGVSVATSFITLGFSAAAGAANAARLAGQATAAAARLGRILATIAQWFQKLRNIKGWGHVFAFAGRTGIEFGNGVATSMLSGKGPEWENNLVGGVAGAGMGKVADLALGGRLGGGIGESIGIGVAGGASGSILGDAANASGPWADKDDEFDWSQALIGAAASGAGGGVGGGVTHGSSGGADGAASDGAAGDGASGGGTSGGEGGSSGSGSGESGSGGSGSGTGSGSGDGSGGSGANGNSGNSGDGSSGAEGSGTSDSSPDQLTDQQRETLRDEAAGSRIGQEFGVAGNRMKEADSLEDDLEEDQQKTADQLRGHANNTSLVDDFG</sequence>
<feature type="compositionally biased region" description="Basic and acidic residues" evidence="2">
    <location>
        <begin position="420"/>
        <end position="429"/>
    </location>
</feature>